<name>A0A1S7LPI2_MAGMO</name>
<dbReference type="Pfam" id="PF13432">
    <property type="entry name" value="TPR_16"/>
    <property type="match status" value="1"/>
</dbReference>
<accession>A0A1S7LPI2</accession>
<proteinExistence type="predicted"/>
<sequence length="565" mass="62232">MKRPLAGRGLPSVTARGRSILLIGGLLSLSLPAMAADDLARSSTVLKMQRIEAAPLTGFEPYGQVFPLEPKLVHRVLDEGQPLLALRLAQQALSRGGAPVTALAWRRISARAHMALGQHAEALQALQSLPAGVLDESAELTLMLAEALLATGRHVEARGSFSRFLLAHSEHPQAYIAQRGIGLCELRAGALDRAQLQLSLYRERKDRPRPDAVWITAMAELALVRKDLEQAQVWLKRLPKAARKTEGAQRAYMAMVRSRAQQLVDGGRIASALIDLEQVLREGAGEPERAMHAKLMRQWVDKPQLKQPKQCTSHLRELYQRRSWLGALRTSQAGLEQAHFYGLLLAQEQREPVGLLQPGGLLTQEGLVPARWTVELRAAVAQGLIDHGRLHEAVAVLDQAQGVDADLVRLQLMARGVLADELPLATLLARLIPEGGEEGSQLWDEALTGQLIDALLTFTRTGRELEAEEIRRRFAVLKQDPAISRLLDYQQGLMLESLGDLEEALLYHMRLAFTPLASPQAKRWMPESPKQAAVRVLQGMGRLEEARLLKGEPAESGRGAKPKPR</sequence>
<dbReference type="Gene3D" id="1.25.40.10">
    <property type="entry name" value="Tetratricopeptide repeat domain"/>
    <property type="match status" value="1"/>
</dbReference>
<dbReference type="EMBL" id="LO017727">
    <property type="protein sequence ID" value="CRH07686.1"/>
    <property type="molecule type" value="Genomic_DNA"/>
</dbReference>
<dbReference type="SUPFAM" id="SSF48452">
    <property type="entry name" value="TPR-like"/>
    <property type="match status" value="1"/>
</dbReference>
<dbReference type="AlphaFoldDB" id="A0A1S7LPI2"/>
<reference evidence="1" key="1">
    <citation type="submission" date="2015-04" db="EMBL/GenBank/DDBJ databases">
        <authorList>
            <person name="Syromyatnikov M.Y."/>
            <person name="Popov V.N."/>
        </authorList>
    </citation>
    <scope>NUCLEOTIDE SEQUENCE</scope>
    <source>
        <strain evidence="1">MO-1</strain>
    </source>
</reference>
<dbReference type="InterPro" id="IPR011990">
    <property type="entry name" value="TPR-like_helical_dom_sf"/>
</dbReference>
<protein>
    <submittedName>
        <fullName evidence="1">Uncharacterized protein</fullName>
    </submittedName>
</protein>
<gene>
    <name evidence="1" type="ORF">MAGMO_3550</name>
</gene>
<evidence type="ECO:0000313" key="1">
    <source>
        <dbReference type="EMBL" id="CRH07686.1"/>
    </source>
</evidence>
<organism evidence="1">
    <name type="scientific">Magnetococcus massalia (strain MO-1)</name>
    <dbReference type="NCBI Taxonomy" id="451514"/>
    <lineage>
        <taxon>Bacteria</taxon>
        <taxon>Pseudomonadati</taxon>
        <taxon>Pseudomonadota</taxon>
        <taxon>Magnetococcia</taxon>
        <taxon>Magnetococcales</taxon>
        <taxon>Magnetococcaceae</taxon>
        <taxon>Magnetococcus</taxon>
    </lineage>
</organism>